<evidence type="ECO:0000256" key="6">
    <source>
        <dbReference type="ARBA" id="ARBA00022670"/>
    </source>
</evidence>
<accession>A0ABV7FQ90</accession>
<dbReference type="SUPFAM" id="SSF56519">
    <property type="entry name" value="Penicillin binding protein dimerisation domain"/>
    <property type="match status" value="1"/>
</dbReference>
<dbReference type="Pfam" id="PF00905">
    <property type="entry name" value="Transpeptidase"/>
    <property type="match status" value="1"/>
</dbReference>
<evidence type="ECO:0000256" key="14">
    <source>
        <dbReference type="HAMAP-Rule" id="MF_02081"/>
    </source>
</evidence>
<reference evidence="18" key="1">
    <citation type="journal article" date="2019" name="Int. J. Syst. Evol. Microbiol.">
        <title>The Global Catalogue of Microorganisms (GCM) 10K type strain sequencing project: providing services to taxonomists for standard genome sequencing and annotation.</title>
        <authorList>
            <consortium name="The Broad Institute Genomics Platform"/>
            <consortium name="The Broad Institute Genome Sequencing Center for Infectious Disease"/>
            <person name="Wu L."/>
            <person name="Ma J."/>
        </authorList>
    </citation>
    <scope>NUCLEOTIDE SEQUENCE [LARGE SCALE GENOMIC DNA]</scope>
    <source>
        <strain evidence="18">KCTC 52473</strain>
    </source>
</reference>
<keyword evidence="3 14" id="KW-1003">Cell membrane</keyword>
<keyword evidence="10 14" id="KW-0573">Peptidoglycan synthesis</keyword>
<dbReference type="InterPro" id="IPR012338">
    <property type="entry name" value="Beta-lactam/transpept-like"/>
</dbReference>
<comment type="subcellular location">
    <subcellularLocation>
        <location evidence="14">Cell inner membrane</location>
        <topology evidence="14">Single-pass membrane protein</topology>
    </subcellularLocation>
    <subcellularLocation>
        <location evidence="2">Cell membrane</location>
    </subcellularLocation>
    <subcellularLocation>
        <location evidence="1">Membrane</location>
        <topology evidence="1">Single-pass membrane protein</topology>
    </subcellularLocation>
</comment>
<keyword evidence="7 14" id="KW-0812">Transmembrane</keyword>
<evidence type="ECO:0000256" key="12">
    <source>
        <dbReference type="ARBA" id="ARBA00023136"/>
    </source>
</evidence>
<dbReference type="EMBL" id="JBHRSW010000005">
    <property type="protein sequence ID" value="MFC3120657.1"/>
    <property type="molecule type" value="Genomic_DNA"/>
</dbReference>
<comment type="catalytic activity">
    <reaction evidence="14">
        <text>Preferential cleavage: (Ac)2-L-Lys-D-Ala-|-D-Ala. Also transpeptidation of peptidyl-alanyl moieties that are N-acyl substituents of D-alanine.</text>
        <dbReference type="EC" id="3.4.16.4"/>
    </reaction>
</comment>
<keyword evidence="4 14" id="KW-0997">Cell inner membrane</keyword>
<sequence>MAKQRQTIRDHTAEANLFTSRAIVAVVVVTSLMILILGNLYNLQILQFEDYQTRSNGNRIKLLPVAPNRGLIYDRNGVILAENRPVFSLEIVPEEVEDLDATLQALKSLMSLSDSEIEDFHKARKRLRRFKPVSLRTQLSHDEVALFAANQHHFSGVSIEARLSRYYPFKDTLTHMLGYVSRINKRDLKKLQEKGLEANYAATHDIGKQGVEKFHEDILHGQVGYQQVEVNNQGRIVRVLDFQPPVPGADIVLNIDIELQKKAQAELAGRRGAVVISDTQNGGILALYSSPSYDPNLFVHGISQKDYSALLNSRHSPLLNRATQGRYPPASTIKPHLALLGLEEEIINEKTKIRDRGVYRLRNVSHRWRDWKKGGHGIVDITRSVELSCDTFYYDLAYRLGIDRIHESMTQFGFGQFTGIDLHEESAAIMPSRGWKRAKFNEPWYIGDTISVGIGQSYWNATPLQLVQSITYLANKGTRYTPRLLKGYMIEDEVINEPILMKEPLVIKNEKNWDVVLDSLYGTVNREHGTAYRAFLKTDYISAGKTGTAQLFSVAQDEEYEEENVAKELRDNAMYVGYAPYDSPEISIAVAIENAGGGSSNAAPLARKVMDFYFSQKQGMVAANELEHVDQSVEALSGGE</sequence>
<evidence type="ECO:0000256" key="8">
    <source>
        <dbReference type="ARBA" id="ARBA00022801"/>
    </source>
</evidence>
<feature type="domain" description="Penicillin-binding protein dimerisation" evidence="16">
    <location>
        <begin position="65"/>
        <end position="239"/>
    </location>
</feature>
<comment type="caution">
    <text evidence="17">The sequence shown here is derived from an EMBL/GenBank/DDBJ whole genome shotgun (WGS) entry which is preliminary data.</text>
</comment>
<evidence type="ECO:0000313" key="18">
    <source>
        <dbReference type="Proteomes" id="UP001595478"/>
    </source>
</evidence>
<evidence type="ECO:0000256" key="2">
    <source>
        <dbReference type="ARBA" id="ARBA00004236"/>
    </source>
</evidence>
<feature type="domain" description="Penicillin-binding protein transpeptidase" evidence="15">
    <location>
        <begin position="272"/>
        <end position="611"/>
    </location>
</feature>
<dbReference type="Proteomes" id="UP001595478">
    <property type="component" value="Unassembled WGS sequence"/>
</dbReference>
<evidence type="ECO:0000256" key="11">
    <source>
        <dbReference type="ARBA" id="ARBA00022989"/>
    </source>
</evidence>
<dbReference type="Gene3D" id="3.30.1390.30">
    <property type="entry name" value="Penicillin-binding protein 2a, domain 3"/>
    <property type="match status" value="1"/>
</dbReference>
<keyword evidence="14" id="KW-0479">Metal-binding</keyword>
<protein>
    <recommendedName>
        <fullName evidence="14">Peptidoglycan D,D-transpeptidase MrdA</fullName>
        <ecNumber evidence="14">3.4.16.4</ecNumber>
    </recommendedName>
    <alternativeName>
        <fullName evidence="14">Penicillin-binding protein 2</fullName>
        <shortName evidence="14">PBP-2</shortName>
    </alternativeName>
</protein>
<evidence type="ECO:0000256" key="9">
    <source>
        <dbReference type="ARBA" id="ARBA00022960"/>
    </source>
</evidence>
<dbReference type="InterPro" id="IPR017790">
    <property type="entry name" value="Penicillin-binding_protein_2"/>
</dbReference>
<evidence type="ECO:0000256" key="5">
    <source>
        <dbReference type="ARBA" id="ARBA00022645"/>
    </source>
</evidence>
<dbReference type="Gene3D" id="3.90.1310.10">
    <property type="entry name" value="Penicillin-binding protein 2a (Domain 2)"/>
    <property type="match status" value="1"/>
</dbReference>
<comment type="function">
    <text evidence="14">Catalyzes cross-linking of the peptidoglycan cell wall.</text>
</comment>
<keyword evidence="8 14" id="KW-0378">Hydrolase</keyword>
<feature type="active site" description="Acyl-ester intermediate" evidence="14">
    <location>
        <position position="331"/>
    </location>
</feature>
<feature type="transmembrane region" description="Helical" evidence="14">
    <location>
        <begin position="21"/>
        <end position="41"/>
    </location>
</feature>
<evidence type="ECO:0000256" key="13">
    <source>
        <dbReference type="ARBA" id="ARBA00023316"/>
    </source>
</evidence>
<proteinExistence type="inferred from homology"/>
<feature type="binding site" evidence="14">
    <location>
        <position position="370"/>
    </location>
    <ligand>
        <name>Zn(2+)</name>
        <dbReference type="ChEBI" id="CHEBI:29105"/>
    </ligand>
</feature>
<comment type="cofactor">
    <cofactor evidence="14">
        <name>Zn(2+)</name>
        <dbReference type="ChEBI" id="CHEBI:29105"/>
    </cofactor>
    <text evidence="14">Binds one Zn(2+) ion per subunit.</text>
</comment>
<dbReference type="RefSeq" id="WP_376918789.1">
    <property type="nucleotide sequence ID" value="NZ_JBHRSW010000005.1"/>
</dbReference>
<dbReference type="InterPro" id="IPR050515">
    <property type="entry name" value="Beta-lactam/transpept"/>
</dbReference>
<keyword evidence="5 14" id="KW-0121">Carboxypeptidase</keyword>
<feature type="binding site" evidence="14">
    <location>
        <position position="389"/>
    </location>
    <ligand>
        <name>Zn(2+)</name>
        <dbReference type="ChEBI" id="CHEBI:29105"/>
    </ligand>
</feature>
<name>A0ABV7FQ90_9ALTE</name>
<comment type="similarity">
    <text evidence="14">Belongs to the transpeptidase family. MrdA subfamily.</text>
</comment>
<feature type="binding site" evidence="14">
    <location>
        <position position="355"/>
    </location>
    <ligand>
        <name>Zn(2+)</name>
        <dbReference type="ChEBI" id="CHEBI:29105"/>
    </ligand>
</feature>
<dbReference type="SUPFAM" id="SSF56601">
    <property type="entry name" value="beta-lactamase/transpeptidase-like"/>
    <property type="match status" value="1"/>
</dbReference>
<dbReference type="InterPro" id="IPR005311">
    <property type="entry name" value="PBP_dimer"/>
</dbReference>
<keyword evidence="9 14" id="KW-0133">Cell shape</keyword>
<keyword evidence="12 14" id="KW-0472">Membrane</keyword>
<evidence type="ECO:0000259" key="16">
    <source>
        <dbReference type="Pfam" id="PF03717"/>
    </source>
</evidence>
<organism evidence="17 18">
    <name type="scientific">Agaribacter flavus</name>
    <dbReference type="NCBI Taxonomy" id="1902781"/>
    <lineage>
        <taxon>Bacteria</taxon>
        <taxon>Pseudomonadati</taxon>
        <taxon>Pseudomonadota</taxon>
        <taxon>Gammaproteobacteria</taxon>
        <taxon>Alteromonadales</taxon>
        <taxon>Alteromonadaceae</taxon>
        <taxon>Agaribacter</taxon>
    </lineage>
</organism>
<feature type="binding site" evidence="14">
    <location>
        <position position="376"/>
    </location>
    <ligand>
        <name>Zn(2+)</name>
        <dbReference type="ChEBI" id="CHEBI:29105"/>
    </ligand>
</feature>
<evidence type="ECO:0000313" key="17">
    <source>
        <dbReference type="EMBL" id="MFC3120657.1"/>
    </source>
</evidence>
<evidence type="ECO:0000256" key="10">
    <source>
        <dbReference type="ARBA" id="ARBA00022984"/>
    </source>
</evidence>
<evidence type="ECO:0000256" key="1">
    <source>
        <dbReference type="ARBA" id="ARBA00004167"/>
    </source>
</evidence>
<dbReference type="InterPro" id="IPR001460">
    <property type="entry name" value="PCN-bd_Tpept"/>
</dbReference>
<dbReference type="HAMAP" id="MF_02081">
    <property type="entry name" value="MrdA_transpept"/>
    <property type="match status" value="1"/>
</dbReference>
<keyword evidence="11 14" id="KW-1133">Transmembrane helix</keyword>
<gene>
    <name evidence="14 17" type="primary">mrdA</name>
    <name evidence="17" type="ORF">ACFOHL_03420</name>
</gene>
<evidence type="ECO:0000256" key="7">
    <source>
        <dbReference type="ARBA" id="ARBA00022692"/>
    </source>
</evidence>
<keyword evidence="6 14" id="KW-0645">Protease</keyword>
<comment type="pathway">
    <text evidence="14">Cell wall biogenesis; peptidoglycan biosynthesis.</text>
</comment>
<keyword evidence="14" id="KW-0862">Zinc</keyword>
<evidence type="ECO:0000259" key="15">
    <source>
        <dbReference type="Pfam" id="PF00905"/>
    </source>
</evidence>
<dbReference type="NCBIfam" id="TIGR03423">
    <property type="entry name" value="pbp2_mrdA"/>
    <property type="match status" value="1"/>
</dbReference>
<dbReference type="GO" id="GO:0009002">
    <property type="term" value="F:serine-type D-Ala-D-Ala carboxypeptidase activity"/>
    <property type="evidence" value="ECO:0007669"/>
    <property type="project" value="UniProtKB-EC"/>
</dbReference>
<dbReference type="PANTHER" id="PTHR30627:SF2">
    <property type="entry name" value="PEPTIDOGLYCAN D,D-TRANSPEPTIDASE MRDA"/>
    <property type="match status" value="1"/>
</dbReference>
<evidence type="ECO:0000256" key="3">
    <source>
        <dbReference type="ARBA" id="ARBA00022475"/>
    </source>
</evidence>
<evidence type="ECO:0000256" key="4">
    <source>
        <dbReference type="ARBA" id="ARBA00022519"/>
    </source>
</evidence>
<dbReference type="Gene3D" id="3.40.710.10">
    <property type="entry name" value="DD-peptidase/beta-lactamase superfamily"/>
    <property type="match status" value="1"/>
</dbReference>
<dbReference type="EC" id="3.4.16.4" evidence="14"/>
<dbReference type="InterPro" id="IPR036138">
    <property type="entry name" value="PBP_dimer_sf"/>
</dbReference>
<keyword evidence="13 14" id="KW-0961">Cell wall biogenesis/degradation</keyword>
<dbReference type="PANTHER" id="PTHR30627">
    <property type="entry name" value="PEPTIDOGLYCAN D,D-TRANSPEPTIDASE"/>
    <property type="match status" value="1"/>
</dbReference>
<dbReference type="Pfam" id="PF03717">
    <property type="entry name" value="PBP_dimer"/>
    <property type="match status" value="1"/>
</dbReference>
<keyword evidence="18" id="KW-1185">Reference proteome</keyword>